<feature type="domain" description="Four-carbon acid sugar kinase N-terminal" evidence="7">
    <location>
        <begin position="14"/>
        <end position="259"/>
    </location>
</feature>
<gene>
    <name evidence="9" type="ORF">AGI3411_00525</name>
</gene>
<dbReference type="OrthoDB" id="191465at2"/>
<evidence type="ECO:0000256" key="1">
    <source>
        <dbReference type="ARBA" id="ARBA00005715"/>
    </source>
</evidence>
<keyword evidence="5" id="KW-0067">ATP-binding</keyword>
<protein>
    <recommendedName>
        <fullName evidence="11">3-oxo-isoapionate kinase</fullName>
    </recommendedName>
</protein>
<dbReference type="SUPFAM" id="SSF142764">
    <property type="entry name" value="YgbK-like"/>
    <property type="match status" value="1"/>
</dbReference>
<evidence type="ECO:0000313" key="10">
    <source>
        <dbReference type="Proteomes" id="UP000289184"/>
    </source>
</evidence>
<dbReference type="EMBL" id="UFQB01000002">
    <property type="protein sequence ID" value="SSW62677.1"/>
    <property type="molecule type" value="Genomic_DNA"/>
</dbReference>
<dbReference type="InterPro" id="IPR037051">
    <property type="entry name" value="4-carb_acid_sugar_kinase_N_sf"/>
</dbReference>
<dbReference type="GO" id="GO:0016301">
    <property type="term" value="F:kinase activity"/>
    <property type="evidence" value="ECO:0007669"/>
    <property type="project" value="UniProtKB-KW"/>
</dbReference>
<dbReference type="Pfam" id="PF07005">
    <property type="entry name" value="SBD_N"/>
    <property type="match status" value="1"/>
</dbReference>
<evidence type="ECO:0000256" key="3">
    <source>
        <dbReference type="ARBA" id="ARBA00022741"/>
    </source>
</evidence>
<dbReference type="Gene3D" id="3.40.50.10840">
    <property type="entry name" value="Putative sugar-binding, N-terminal domain"/>
    <property type="match status" value="1"/>
</dbReference>
<dbReference type="InterPro" id="IPR042213">
    <property type="entry name" value="NBD_C_sf"/>
</dbReference>
<comment type="similarity">
    <text evidence="1">Belongs to the four-carbon acid sugar kinase family.</text>
</comment>
<dbReference type="RefSeq" id="WP_129525866.1">
    <property type="nucleotide sequence ID" value="NZ_UFQB01000002.1"/>
</dbReference>
<evidence type="ECO:0000313" key="9">
    <source>
        <dbReference type="EMBL" id="SSW62677.1"/>
    </source>
</evidence>
<evidence type="ECO:0000256" key="5">
    <source>
        <dbReference type="ARBA" id="ARBA00022840"/>
    </source>
</evidence>
<dbReference type="Pfam" id="PF17042">
    <property type="entry name" value="NBD_C"/>
    <property type="match status" value="1"/>
</dbReference>
<keyword evidence="4" id="KW-0418">Kinase</keyword>
<dbReference type="Gene3D" id="3.40.980.20">
    <property type="entry name" value="Four-carbon acid sugar kinase, nucleotide binding domain"/>
    <property type="match status" value="1"/>
</dbReference>
<evidence type="ECO:0000256" key="4">
    <source>
        <dbReference type="ARBA" id="ARBA00022777"/>
    </source>
</evidence>
<keyword evidence="3" id="KW-0547">Nucleotide-binding</keyword>
<feature type="domain" description="Four-carbon acid sugar kinase nucleotide binding" evidence="8">
    <location>
        <begin position="283"/>
        <end position="438"/>
    </location>
</feature>
<dbReference type="AlphaFoldDB" id="A0A446C470"/>
<keyword evidence="6" id="KW-0119">Carbohydrate metabolism</keyword>
<accession>A0A446C470</accession>
<proteinExistence type="inferred from homology"/>
<evidence type="ECO:0000259" key="8">
    <source>
        <dbReference type="Pfam" id="PF17042"/>
    </source>
</evidence>
<evidence type="ECO:0008006" key="11">
    <source>
        <dbReference type="Google" id="ProtNLM"/>
    </source>
</evidence>
<name>A0A446C470_9BURK</name>
<organism evidence="9 10">
    <name type="scientific">Achromobacter agilis</name>
    <dbReference type="NCBI Taxonomy" id="1353888"/>
    <lineage>
        <taxon>Bacteria</taxon>
        <taxon>Pseudomonadati</taxon>
        <taxon>Pseudomonadota</taxon>
        <taxon>Betaproteobacteria</taxon>
        <taxon>Burkholderiales</taxon>
        <taxon>Alcaligenaceae</taxon>
        <taxon>Achromobacter</taxon>
    </lineage>
</organism>
<evidence type="ECO:0000259" key="7">
    <source>
        <dbReference type="Pfam" id="PF07005"/>
    </source>
</evidence>
<dbReference type="GO" id="GO:0005524">
    <property type="term" value="F:ATP binding"/>
    <property type="evidence" value="ECO:0007669"/>
    <property type="project" value="UniProtKB-KW"/>
</dbReference>
<evidence type="ECO:0000256" key="6">
    <source>
        <dbReference type="ARBA" id="ARBA00023277"/>
    </source>
</evidence>
<sequence>MNGSERGPAPPRVAWYGDDFTGATDTLAEVSRAGLRSLLFLGVPTAEQLRRAGRLDALGIAGAARGMAPAEMQAELRGIGRFMAGTGARVLHYKCCSTFDSAPHVGNIGVAVQELRRHMPNPLVPIVGGQPSIGRYCSFAQLFARAGSAPEIHRIDRHPVMRVHPVTPMHEADLRLHLAAQGLQDIRSVPHTAYPRLRQAADAPAAERWIDQVIETADGPLLLDLVDDEQLAVIGRLIWRAAACLPLLAVGPSSVQQALARAIPGACASDAPPPLPPASGPVLAVAGSLSPVTARQIAACLHYTRQPLRVERLLGDAGYAADQARQAIAALVQGRNVLVHTDRPDHAPAAEHTAATARATAQLAAAIVQGSAQAGKRLDRIGIAGGDTSSQATLALGLWGLAFRCVLAPGVTVSIARSDDPRIDGVELMLKGGQMGGDFLFDDLALGQA</sequence>
<keyword evidence="2" id="KW-0808">Transferase</keyword>
<keyword evidence="10" id="KW-1185">Reference proteome</keyword>
<dbReference type="Proteomes" id="UP000289184">
    <property type="component" value="Unassembled WGS sequence"/>
</dbReference>
<evidence type="ECO:0000256" key="2">
    <source>
        <dbReference type="ARBA" id="ARBA00022679"/>
    </source>
</evidence>
<dbReference type="InterPro" id="IPR010737">
    <property type="entry name" value="4-carb_acid_sugar_kinase_N"/>
</dbReference>
<reference evidence="9 10" key="1">
    <citation type="submission" date="2018-07" db="EMBL/GenBank/DDBJ databases">
        <authorList>
            <person name="Peeters C."/>
        </authorList>
    </citation>
    <scope>NUCLEOTIDE SEQUENCE [LARGE SCALE GENOMIC DNA]</scope>
    <source>
        <strain evidence="9 10">LMG 3411</strain>
    </source>
</reference>
<dbReference type="InterPro" id="IPR031475">
    <property type="entry name" value="NBD_C"/>
</dbReference>